<dbReference type="GO" id="GO:0006310">
    <property type="term" value="P:DNA recombination"/>
    <property type="evidence" value="ECO:0007669"/>
    <property type="project" value="InterPro"/>
</dbReference>
<evidence type="ECO:0000256" key="10">
    <source>
        <dbReference type="SAM" id="Coils"/>
    </source>
</evidence>
<keyword evidence="10" id="KW-0175">Coiled coil</keyword>
<feature type="domain" description="RecF/RecN/SMC N-terminal" evidence="11">
    <location>
        <begin position="1"/>
        <end position="505"/>
    </location>
</feature>
<feature type="coiled-coil region" evidence="10">
    <location>
        <begin position="320"/>
        <end position="394"/>
    </location>
</feature>
<evidence type="ECO:0000256" key="5">
    <source>
        <dbReference type="ARBA" id="ARBA00022763"/>
    </source>
</evidence>
<keyword evidence="7 9" id="KW-0234">DNA repair</keyword>
<evidence type="ECO:0000256" key="8">
    <source>
        <dbReference type="ARBA" id="ARBA00033408"/>
    </source>
</evidence>
<evidence type="ECO:0000259" key="11">
    <source>
        <dbReference type="Pfam" id="PF02463"/>
    </source>
</evidence>
<evidence type="ECO:0000256" key="7">
    <source>
        <dbReference type="ARBA" id="ARBA00023204"/>
    </source>
</evidence>
<dbReference type="GO" id="GO:0043590">
    <property type="term" value="C:bacterial nucleoid"/>
    <property type="evidence" value="ECO:0007669"/>
    <property type="project" value="TreeGrafter"/>
</dbReference>
<comment type="function">
    <text evidence="1 9">May be involved in recombinational repair of damaged DNA.</text>
</comment>
<evidence type="ECO:0000256" key="1">
    <source>
        <dbReference type="ARBA" id="ARBA00003618"/>
    </source>
</evidence>
<dbReference type="STRING" id="619805.SAMN05660477_02561"/>
<dbReference type="AlphaFoldDB" id="A0A1T5G3U4"/>
<dbReference type="Pfam" id="PF02463">
    <property type="entry name" value="SMC_N"/>
    <property type="match status" value="1"/>
</dbReference>
<evidence type="ECO:0000256" key="9">
    <source>
        <dbReference type="PIRNR" id="PIRNR003128"/>
    </source>
</evidence>
<dbReference type="Proteomes" id="UP000191112">
    <property type="component" value="Unassembled WGS sequence"/>
</dbReference>
<keyword evidence="6" id="KW-0067">ATP-binding</keyword>
<dbReference type="NCBIfam" id="TIGR00634">
    <property type="entry name" value="recN"/>
    <property type="match status" value="1"/>
</dbReference>
<organism evidence="12 13">
    <name type="scientific">Soonwooa buanensis</name>
    <dbReference type="NCBI Taxonomy" id="619805"/>
    <lineage>
        <taxon>Bacteria</taxon>
        <taxon>Pseudomonadati</taxon>
        <taxon>Bacteroidota</taxon>
        <taxon>Flavobacteriia</taxon>
        <taxon>Flavobacteriales</taxon>
        <taxon>Weeksellaceae</taxon>
        <taxon>Chryseobacterium group</taxon>
        <taxon>Soonwooa</taxon>
    </lineage>
</organism>
<name>A0A1T5G3U4_9FLAO</name>
<dbReference type="RefSeq" id="WP_079667752.1">
    <property type="nucleotide sequence ID" value="NZ_FUYZ01000009.1"/>
</dbReference>
<feature type="coiled-coil region" evidence="10">
    <location>
        <begin position="157"/>
        <end position="184"/>
    </location>
</feature>
<keyword evidence="13" id="KW-1185">Reference proteome</keyword>
<dbReference type="PIRSF" id="PIRSF003128">
    <property type="entry name" value="RecN"/>
    <property type="match status" value="1"/>
</dbReference>
<keyword evidence="4" id="KW-0547">Nucleotide-binding</keyword>
<evidence type="ECO:0000256" key="6">
    <source>
        <dbReference type="ARBA" id="ARBA00022840"/>
    </source>
</evidence>
<dbReference type="GO" id="GO:0006281">
    <property type="term" value="P:DNA repair"/>
    <property type="evidence" value="ECO:0007669"/>
    <property type="project" value="UniProtKB-KW"/>
</dbReference>
<dbReference type="InterPro" id="IPR003395">
    <property type="entry name" value="RecF/RecN/SMC_N"/>
</dbReference>
<dbReference type="PANTHER" id="PTHR11059:SF0">
    <property type="entry name" value="DNA REPAIR PROTEIN RECN"/>
    <property type="match status" value="1"/>
</dbReference>
<dbReference type="GO" id="GO:0005524">
    <property type="term" value="F:ATP binding"/>
    <property type="evidence" value="ECO:0007669"/>
    <property type="project" value="UniProtKB-KW"/>
</dbReference>
<gene>
    <name evidence="12" type="ORF">SAMN05660477_02561</name>
</gene>
<evidence type="ECO:0000313" key="12">
    <source>
        <dbReference type="EMBL" id="SKC02989.1"/>
    </source>
</evidence>
<protein>
    <recommendedName>
        <fullName evidence="3 9">DNA repair protein RecN</fullName>
    </recommendedName>
    <alternativeName>
        <fullName evidence="8 9">Recombination protein N</fullName>
    </alternativeName>
</protein>
<dbReference type="CDD" id="cd03241">
    <property type="entry name" value="ABC_RecN"/>
    <property type="match status" value="2"/>
</dbReference>
<sequence>MLSRIVIQNFALIDHLDIQLHKGMEVITGETGAGKSIILGALRLIMGERADLKSISNADKKCLVEAHFTIGEDFKNFFDEQDLDFDTESIIRREILSSGKSRAFVNDVPVTLDVLKELSSKLIDIHSQFETSQLFSEAYQFQILDSVSENQKVLESYQKKFSTYQSLKHQLQNLKQKFADAHKESDYKSFLLNELNEINLDDIDFKQLQDELSTRENAEFISENLGQIIQKFHQDEIGVLQSFLDAKQKLQKISDLSPKFEDIQKRFDESYFEIKDILSELENELEKVDIDPAALAEMLRQMNILNSLFLKHQVSDVESLVEIRNQLDKEQSGFTHLEEEIADIEGQIIQLEKDLEKEAKELSKLRDKGTPNLIEKIENLLKQLGLEKAKIALERTTSEQYNAFGKEHIQIMFQANSGFPMKPIQSAISGGERSRVMLSIKKILAEHSNLPTLILDEIDTGVSGRVAEEIGKVMHDMGKNMQLIVITHLAQVAAKADDHYKVTKMDVDGLTRSNIIPLNDDDRLQEIAQLLSGSTVTQAAISQAKELMGI</sequence>
<dbReference type="InterPro" id="IPR027417">
    <property type="entry name" value="P-loop_NTPase"/>
</dbReference>
<dbReference type="EMBL" id="FUYZ01000009">
    <property type="protein sequence ID" value="SKC02989.1"/>
    <property type="molecule type" value="Genomic_DNA"/>
</dbReference>
<dbReference type="SUPFAM" id="SSF52540">
    <property type="entry name" value="P-loop containing nucleoside triphosphate hydrolases"/>
    <property type="match status" value="1"/>
</dbReference>
<dbReference type="Gene3D" id="3.40.50.300">
    <property type="entry name" value="P-loop containing nucleotide triphosphate hydrolases"/>
    <property type="match status" value="2"/>
</dbReference>
<reference evidence="12 13" key="1">
    <citation type="submission" date="2017-02" db="EMBL/GenBank/DDBJ databases">
        <authorList>
            <person name="Peterson S.W."/>
        </authorList>
    </citation>
    <scope>NUCLEOTIDE SEQUENCE [LARGE SCALE GENOMIC DNA]</scope>
    <source>
        <strain evidence="12 13">DSM 22323</strain>
    </source>
</reference>
<evidence type="ECO:0000313" key="13">
    <source>
        <dbReference type="Proteomes" id="UP000191112"/>
    </source>
</evidence>
<proteinExistence type="inferred from homology"/>
<accession>A0A1T5G3U4</accession>
<dbReference type="GO" id="GO:0009432">
    <property type="term" value="P:SOS response"/>
    <property type="evidence" value="ECO:0007669"/>
    <property type="project" value="TreeGrafter"/>
</dbReference>
<dbReference type="PANTHER" id="PTHR11059">
    <property type="entry name" value="DNA REPAIR PROTEIN RECN"/>
    <property type="match status" value="1"/>
</dbReference>
<dbReference type="InterPro" id="IPR004604">
    <property type="entry name" value="DNA_recomb/repair_RecN"/>
</dbReference>
<evidence type="ECO:0000256" key="2">
    <source>
        <dbReference type="ARBA" id="ARBA00009441"/>
    </source>
</evidence>
<comment type="similarity">
    <text evidence="2 9">Belongs to the RecN family.</text>
</comment>
<keyword evidence="5 9" id="KW-0227">DNA damage</keyword>
<evidence type="ECO:0000256" key="3">
    <source>
        <dbReference type="ARBA" id="ARBA00021315"/>
    </source>
</evidence>
<dbReference type="OrthoDB" id="9806954at2"/>
<evidence type="ECO:0000256" key="4">
    <source>
        <dbReference type="ARBA" id="ARBA00022741"/>
    </source>
</evidence>